<dbReference type="STRING" id="318586.Pden_2131"/>
<evidence type="ECO:0000259" key="2">
    <source>
        <dbReference type="PROSITE" id="PS51186"/>
    </source>
</evidence>
<organism evidence="3 4">
    <name type="scientific">Paracoccus denitrificans (strain Pd 1222)</name>
    <dbReference type="NCBI Taxonomy" id="318586"/>
    <lineage>
        <taxon>Bacteria</taxon>
        <taxon>Pseudomonadati</taxon>
        <taxon>Pseudomonadota</taxon>
        <taxon>Alphaproteobacteria</taxon>
        <taxon>Rhodobacterales</taxon>
        <taxon>Paracoccaceae</taxon>
        <taxon>Paracoccus</taxon>
    </lineage>
</organism>
<dbReference type="eggNOG" id="COG0456">
    <property type="taxonomic scope" value="Bacteria"/>
</dbReference>
<evidence type="ECO:0000313" key="3">
    <source>
        <dbReference type="EMBL" id="ABL70223.1"/>
    </source>
</evidence>
<proteinExistence type="predicted"/>
<feature type="domain" description="N-acetyltransferase" evidence="2">
    <location>
        <begin position="6"/>
        <end position="154"/>
    </location>
</feature>
<dbReference type="PANTHER" id="PTHR13947:SF37">
    <property type="entry name" value="LD18367P"/>
    <property type="match status" value="1"/>
</dbReference>
<dbReference type="RefSeq" id="WP_011748418.1">
    <property type="nucleotide sequence ID" value="NC_008686.1"/>
</dbReference>
<dbReference type="PANTHER" id="PTHR13947">
    <property type="entry name" value="GNAT FAMILY N-ACETYLTRANSFERASE"/>
    <property type="match status" value="1"/>
</dbReference>
<keyword evidence="4" id="KW-1185">Reference proteome</keyword>
<dbReference type="InterPro" id="IPR000182">
    <property type="entry name" value="GNAT_dom"/>
</dbReference>
<reference evidence="4" key="1">
    <citation type="submission" date="2006-12" db="EMBL/GenBank/DDBJ databases">
        <title>Complete sequence of chromosome 1 of Paracoccus denitrificans PD1222.</title>
        <authorList>
            <person name="Copeland A."/>
            <person name="Lucas S."/>
            <person name="Lapidus A."/>
            <person name="Barry K."/>
            <person name="Detter J.C."/>
            <person name="Glavina del Rio T."/>
            <person name="Hammon N."/>
            <person name="Israni S."/>
            <person name="Dalin E."/>
            <person name="Tice H."/>
            <person name="Pitluck S."/>
            <person name="Munk A.C."/>
            <person name="Brettin T."/>
            <person name="Bruce D."/>
            <person name="Han C."/>
            <person name="Tapia R."/>
            <person name="Gilna P."/>
            <person name="Schmutz J."/>
            <person name="Larimer F."/>
            <person name="Land M."/>
            <person name="Hauser L."/>
            <person name="Kyrpides N."/>
            <person name="Lykidis A."/>
            <person name="Spiro S."/>
            <person name="Richardson D.J."/>
            <person name="Moir J.W.B."/>
            <person name="Ferguson S.J."/>
            <person name="van Spanning R.J.M."/>
            <person name="Richardson P."/>
        </authorList>
    </citation>
    <scope>NUCLEOTIDE SEQUENCE [LARGE SCALE GENOMIC DNA]</scope>
    <source>
        <strain evidence="4">Pd 1222</strain>
    </source>
</reference>
<dbReference type="GeneID" id="93450528"/>
<dbReference type="HOGENOM" id="CLU_105924_1_1_5"/>
<dbReference type="KEGG" id="pde:Pden_2131"/>
<dbReference type="InterPro" id="IPR050769">
    <property type="entry name" value="NAT_camello-type"/>
</dbReference>
<dbReference type="Gene3D" id="3.40.630.30">
    <property type="match status" value="1"/>
</dbReference>
<keyword evidence="1 3" id="KW-0808">Transferase</keyword>
<dbReference type="GO" id="GO:0008080">
    <property type="term" value="F:N-acetyltransferase activity"/>
    <property type="evidence" value="ECO:0007669"/>
    <property type="project" value="InterPro"/>
</dbReference>
<evidence type="ECO:0000256" key="1">
    <source>
        <dbReference type="ARBA" id="ARBA00022679"/>
    </source>
</evidence>
<protein>
    <submittedName>
        <fullName evidence="3">GCN5-related N-acetyltransferase</fullName>
    </submittedName>
</protein>
<dbReference type="AlphaFoldDB" id="A1B3X9"/>
<gene>
    <name evidence="3" type="ordered locus">Pden_2131</name>
</gene>
<dbReference type="Pfam" id="PF00583">
    <property type="entry name" value="Acetyltransf_1"/>
    <property type="match status" value="1"/>
</dbReference>
<dbReference type="SUPFAM" id="SSF55729">
    <property type="entry name" value="Acyl-CoA N-acyltransferases (Nat)"/>
    <property type="match status" value="1"/>
</dbReference>
<dbReference type="EnsemblBacteria" id="ABL70223">
    <property type="protein sequence ID" value="ABL70223"/>
    <property type="gene ID" value="Pden_2131"/>
</dbReference>
<sequence>MTDSTTCIRIADQADLDWLVEQHGAVYSAEFGFDSGFRDAIAGKLAAFVRNRTDFSRIWIGEVDRGPVATIAISERPGNSAFLNFVLVLPACRGKGIARAMMETALRHARNHGMAELRLETYSCLGDARRLYSRLGFRLTEVTPGISLYGQTFDREFWTLKL</sequence>
<dbReference type="CDD" id="cd04301">
    <property type="entry name" value="NAT_SF"/>
    <property type="match status" value="1"/>
</dbReference>
<evidence type="ECO:0000313" key="4">
    <source>
        <dbReference type="Proteomes" id="UP000000361"/>
    </source>
</evidence>
<dbReference type="EMBL" id="CP000489">
    <property type="protein sequence ID" value="ABL70223.1"/>
    <property type="molecule type" value="Genomic_DNA"/>
</dbReference>
<dbReference type="Proteomes" id="UP000000361">
    <property type="component" value="Chromosome 1"/>
</dbReference>
<dbReference type="InterPro" id="IPR016181">
    <property type="entry name" value="Acyl_CoA_acyltransferase"/>
</dbReference>
<dbReference type="OrthoDB" id="273614at2"/>
<name>A1B3X9_PARDP</name>
<dbReference type="PROSITE" id="PS51186">
    <property type="entry name" value="GNAT"/>
    <property type="match status" value="1"/>
</dbReference>
<accession>A1B3X9</accession>